<protein>
    <submittedName>
        <fullName evidence="1">DUF1007 domain-containing protein</fullName>
    </submittedName>
</protein>
<dbReference type="InterPro" id="IPR010412">
    <property type="entry name" value="DUF1007"/>
</dbReference>
<accession>A0A364NVM1</accession>
<proteinExistence type="predicted"/>
<dbReference type="EMBL" id="PGTO01000015">
    <property type="protein sequence ID" value="RAU20957.1"/>
    <property type="molecule type" value="Genomic_DNA"/>
</dbReference>
<name>A0A364NVM1_9PROT</name>
<sequence>MPDWKTPTTFRRILKRASGDWPGAAEMRLAALVLLFLLATLPARAHPHVLVDVHALVEFKDGKIVSLFMGWKFDPVYSSTLFKDFDKNKNGKLDAAEIRDIEANAFRDTKDQSYFTYGQVDGKPIQWKDATDFNVIGMKDSLLYAFRLSFPEPVDPRKHAVSVTTYEETFYIDMDFPNDKAATLNGEGSQGCKVTIAPDHGNTIFGGVVTPKRATVTCE</sequence>
<organism evidence="1 2">
    <name type="scientific">Paramagnetospirillum kuznetsovii</name>
    <dbReference type="NCBI Taxonomy" id="2053833"/>
    <lineage>
        <taxon>Bacteria</taxon>
        <taxon>Pseudomonadati</taxon>
        <taxon>Pseudomonadota</taxon>
        <taxon>Alphaproteobacteria</taxon>
        <taxon>Rhodospirillales</taxon>
        <taxon>Magnetospirillaceae</taxon>
        <taxon>Paramagnetospirillum</taxon>
    </lineage>
</organism>
<dbReference type="InterPro" id="IPR018247">
    <property type="entry name" value="EF_Hand_1_Ca_BS"/>
</dbReference>
<dbReference type="PROSITE" id="PS00018">
    <property type="entry name" value="EF_HAND_1"/>
    <property type="match status" value="1"/>
</dbReference>
<dbReference type="AlphaFoldDB" id="A0A364NVM1"/>
<keyword evidence="2" id="KW-1185">Reference proteome</keyword>
<dbReference type="Proteomes" id="UP000251075">
    <property type="component" value="Unassembled WGS sequence"/>
</dbReference>
<gene>
    <name evidence="1" type="ORF">CU669_15975</name>
</gene>
<reference evidence="1 2" key="1">
    <citation type="submission" date="2017-11" db="EMBL/GenBank/DDBJ databases">
        <title>Draft genome sequence of magnetotactic bacterium Magnetospirillum kuznetsovii LBB-42.</title>
        <authorList>
            <person name="Grouzdev D.S."/>
            <person name="Rysina M.S."/>
            <person name="Baslerov R.V."/>
            <person name="Koziaeva V."/>
        </authorList>
    </citation>
    <scope>NUCLEOTIDE SEQUENCE [LARGE SCALE GENOMIC DNA]</scope>
    <source>
        <strain evidence="1 2">LBB-42</strain>
    </source>
</reference>
<comment type="caution">
    <text evidence="1">The sequence shown here is derived from an EMBL/GenBank/DDBJ whole genome shotgun (WGS) entry which is preliminary data.</text>
</comment>
<dbReference type="Pfam" id="PF06226">
    <property type="entry name" value="DUF1007"/>
    <property type="match status" value="1"/>
</dbReference>
<evidence type="ECO:0000313" key="2">
    <source>
        <dbReference type="Proteomes" id="UP000251075"/>
    </source>
</evidence>
<evidence type="ECO:0000313" key="1">
    <source>
        <dbReference type="EMBL" id="RAU20957.1"/>
    </source>
</evidence>
<dbReference type="OrthoDB" id="1679673at2"/>